<gene>
    <name evidence="1" type="ORF">HPB50_021476</name>
</gene>
<dbReference type="Proteomes" id="UP000821845">
    <property type="component" value="Chromosome 4"/>
</dbReference>
<dbReference type="EMBL" id="CM023484">
    <property type="protein sequence ID" value="KAH6934174.1"/>
    <property type="molecule type" value="Genomic_DNA"/>
</dbReference>
<accession>A0ACB7SK55</accession>
<proteinExistence type="predicted"/>
<organism evidence="1 2">
    <name type="scientific">Hyalomma asiaticum</name>
    <name type="common">Tick</name>
    <dbReference type="NCBI Taxonomy" id="266040"/>
    <lineage>
        <taxon>Eukaryota</taxon>
        <taxon>Metazoa</taxon>
        <taxon>Ecdysozoa</taxon>
        <taxon>Arthropoda</taxon>
        <taxon>Chelicerata</taxon>
        <taxon>Arachnida</taxon>
        <taxon>Acari</taxon>
        <taxon>Parasitiformes</taxon>
        <taxon>Ixodida</taxon>
        <taxon>Ixodoidea</taxon>
        <taxon>Ixodidae</taxon>
        <taxon>Hyalomminae</taxon>
        <taxon>Hyalomma</taxon>
    </lineage>
</organism>
<reference evidence="1" key="1">
    <citation type="submission" date="2020-05" db="EMBL/GenBank/DDBJ databases">
        <title>Large-scale comparative analyses of tick genomes elucidate their genetic diversity and vector capacities.</title>
        <authorList>
            <person name="Jia N."/>
            <person name="Wang J."/>
            <person name="Shi W."/>
            <person name="Du L."/>
            <person name="Sun Y."/>
            <person name="Zhan W."/>
            <person name="Jiang J."/>
            <person name="Wang Q."/>
            <person name="Zhang B."/>
            <person name="Ji P."/>
            <person name="Sakyi L.B."/>
            <person name="Cui X."/>
            <person name="Yuan T."/>
            <person name="Jiang B."/>
            <person name="Yang W."/>
            <person name="Lam T.T.-Y."/>
            <person name="Chang Q."/>
            <person name="Ding S."/>
            <person name="Wang X."/>
            <person name="Zhu J."/>
            <person name="Ruan X."/>
            <person name="Zhao L."/>
            <person name="Wei J."/>
            <person name="Que T."/>
            <person name="Du C."/>
            <person name="Cheng J."/>
            <person name="Dai P."/>
            <person name="Han X."/>
            <person name="Huang E."/>
            <person name="Gao Y."/>
            <person name="Liu J."/>
            <person name="Shao H."/>
            <person name="Ye R."/>
            <person name="Li L."/>
            <person name="Wei W."/>
            <person name="Wang X."/>
            <person name="Wang C."/>
            <person name="Yang T."/>
            <person name="Huo Q."/>
            <person name="Li W."/>
            <person name="Guo W."/>
            <person name="Chen H."/>
            <person name="Zhou L."/>
            <person name="Ni X."/>
            <person name="Tian J."/>
            <person name="Zhou Y."/>
            <person name="Sheng Y."/>
            <person name="Liu T."/>
            <person name="Pan Y."/>
            <person name="Xia L."/>
            <person name="Li J."/>
            <person name="Zhao F."/>
            <person name="Cao W."/>
        </authorList>
    </citation>
    <scope>NUCLEOTIDE SEQUENCE</scope>
    <source>
        <strain evidence="1">Hyas-2018</strain>
    </source>
</reference>
<sequence length="110" mass="11673">MEGRNPQLLQMVLVVPGDVSVFADCENAVEKTVKHFGKIDILVNNAGGPGPGSLEKASVEDFNKAWRTNVGGPLCLMKNAMPYLRQTKETTAPLFIGGAPPPNFAAPPPS</sequence>
<keyword evidence="2" id="KW-1185">Reference proteome</keyword>
<evidence type="ECO:0000313" key="1">
    <source>
        <dbReference type="EMBL" id="KAH6934174.1"/>
    </source>
</evidence>
<name>A0ACB7SK55_HYAAI</name>
<comment type="caution">
    <text evidence="1">The sequence shown here is derived from an EMBL/GenBank/DDBJ whole genome shotgun (WGS) entry which is preliminary data.</text>
</comment>
<evidence type="ECO:0000313" key="2">
    <source>
        <dbReference type="Proteomes" id="UP000821845"/>
    </source>
</evidence>
<protein>
    <submittedName>
        <fullName evidence="1">Uncharacterized protein</fullName>
    </submittedName>
</protein>